<protein>
    <submittedName>
        <fullName evidence="1">Uncharacterized protein</fullName>
    </submittedName>
</protein>
<reference evidence="1" key="1">
    <citation type="submission" date="2020-08" db="EMBL/GenBank/DDBJ databases">
        <title>Bridging the membrane lipid divide: bacteria of the FCB group superphylum have the potential to synthesize archaeal ether lipids.</title>
        <authorList>
            <person name="Villanueva L."/>
            <person name="von Meijenfeldt F.A.B."/>
            <person name="Westbye A.B."/>
            <person name="Yadav S."/>
            <person name="Hopmans E.C."/>
            <person name="Dutilh B.E."/>
            <person name="Sinninghe Damste J.S."/>
        </authorList>
    </citation>
    <scope>NUCLEOTIDE SEQUENCE</scope>
    <source>
        <strain evidence="1">NIOZ-UU157</strain>
    </source>
</reference>
<evidence type="ECO:0000313" key="1">
    <source>
        <dbReference type="EMBL" id="QPI16337.1"/>
    </source>
</evidence>
<accession>A0A7S9SU17</accession>
<organism evidence="1">
    <name type="scientific">Virus NIOZ-UU157</name>
    <dbReference type="NCBI Taxonomy" id="2763269"/>
    <lineage>
        <taxon>Viruses</taxon>
    </lineage>
</organism>
<sequence length="361" mass="41468">MSKTNKTKESKKVFIESPEPTYTSEAIKEVTMIEKYQEGKSQSIAIRTYFDGASENMGLESYSMSLFDGVVHEEELSCLEVNGIKRYITGLNEFAPEIRKLSPDKREAKIIEIRKAVAILERDLAANIIDEEDPEFWNKVKLLRHDNHDFWGKISIRCGNDPLFLDPTTDPYDLIKLYAIEAGGFSIVARNLKEARTKQGCKFYLDKLEDTVSTRTEISKLRNRALSSLTTMYDSENTKLFYVAKIVDANSTQYNKSTANDIVYENMDAYIHGNGHDRNERRCSERFLATSRLSMEDLKLKAILTDATGYAVITTKTDGWIYFGSVRMGKTNDHCLEWLKNPLNEEHLMGLLSQIEYFWNM</sequence>
<name>A0A7S9SU17_9VIRU</name>
<proteinExistence type="predicted"/>
<dbReference type="EMBL" id="MW030556">
    <property type="protein sequence ID" value="QPI16337.1"/>
    <property type="molecule type" value="Genomic_DNA"/>
</dbReference>
<gene>
    <name evidence="1" type="ORF">NIOZUU157_00227</name>
</gene>